<gene>
    <name evidence="3" type="ORF">HH308_05880</name>
</gene>
<accession>A0A848KWA8</accession>
<dbReference type="GO" id="GO:0032131">
    <property type="term" value="F:alkylated DNA binding"/>
    <property type="evidence" value="ECO:0007669"/>
    <property type="project" value="TreeGrafter"/>
</dbReference>
<evidence type="ECO:0000313" key="3">
    <source>
        <dbReference type="EMBL" id="NMO00743.1"/>
    </source>
</evidence>
<dbReference type="GO" id="GO:0043916">
    <property type="term" value="F:DNA-7-methylguanine glycosylase activity"/>
    <property type="evidence" value="ECO:0007669"/>
    <property type="project" value="TreeGrafter"/>
</dbReference>
<organism evidence="3 4">
    <name type="scientific">Gordonia asplenii</name>
    <dbReference type="NCBI Taxonomy" id="2725283"/>
    <lineage>
        <taxon>Bacteria</taxon>
        <taxon>Bacillati</taxon>
        <taxon>Actinomycetota</taxon>
        <taxon>Actinomycetes</taxon>
        <taxon>Mycobacteriales</taxon>
        <taxon>Gordoniaceae</taxon>
        <taxon>Gordonia</taxon>
    </lineage>
</organism>
<dbReference type="Proteomes" id="UP000550729">
    <property type="component" value="Unassembled WGS sequence"/>
</dbReference>
<reference evidence="3 4" key="1">
    <citation type="submission" date="2020-04" db="EMBL/GenBank/DDBJ databases">
        <title>Gordonia sp. nov. TBRC 11910.</title>
        <authorList>
            <person name="Suriyachadkun C."/>
        </authorList>
    </citation>
    <scope>NUCLEOTIDE SEQUENCE [LARGE SCALE GENOMIC DNA]</scope>
    <source>
        <strain evidence="3 4">TBRC 11910</strain>
    </source>
</reference>
<comment type="caution">
    <text evidence="3">The sequence shown here is derived from an EMBL/GenBank/DDBJ whole genome shotgun (WGS) entry which is preliminary data.</text>
</comment>
<evidence type="ECO:0000256" key="2">
    <source>
        <dbReference type="ARBA" id="ARBA00023204"/>
    </source>
</evidence>
<proteinExistence type="predicted"/>
<dbReference type="GO" id="GO:0006307">
    <property type="term" value="P:DNA alkylation repair"/>
    <property type="evidence" value="ECO:0007669"/>
    <property type="project" value="TreeGrafter"/>
</dbReference>
<dbReference type="RefSeq" id="WP_170193473.1">
    <property type="nucleotide sequence ID" value="NZ_JABBNB010000005.1"/>
</dbReference>
<sequence length="293" mass="32117">MAGSTPRTRDWTPPWPLDIGATVGVHRRGGGDPAFRVDAGGAITRASHTPDGPGTLRITASSGVVTGTAWGPGGVWMLDQLPDLLGAQDDPSLVPSGNPIVDDLVRRSRGFRIGRSDRVWEALAASILEQKVVGAEAWRAWRYLVRRFGEPAPGVDGLWVPPPRAVWADIPNWDWHRSGAEPVRMRTIRGASSVDVERHADRLTVLRGVGPWTEAEVRARAVGDPDAVPVGDFHIPNVVGHALIGERIDDARMLELLEPFAGQRGRVIRLIERYGPRPQRRGHRMSVRDYRGI</sequence>
<keyword evidence="4" id="KW-1185">Reference proteome</keyword>
<dbReference type="SUPFAM" id="SSF48150">
    <property type="entry name" value="DNA-glycosylase"/>
    <property type="match status" value="1"/>
</dbReference>
<keyword evidence="1" id="KW-0227">DNA damage</keyword>
<dbReference type="EMBL" id="JABBNB010000005">
    <property type="protein sequence ID" value="NMO00743.1"/>
    <property type="molecule type" value="Genomic_DNA"/>
</dbReference>
<dbReference type="GO" id="GO:0008725">
    <property type="term" value="F:DNA-3-methyladenine glycosylase activity"/>
    <property type="evidence" value="ECO:0007669"/>
    <property type="project" value="TreeGrafter"/>
</dbReference>
<protein>
    <submittedName>
        <fullName evidence="3">3-methyladenine DNA glycosylase</fullName>
    </submittedName>
</protein>
<keyword evidence="2" id="KW-0234">DNA repair</keyword>
<evidence type="ECO:0000313" key="4">
    <source>
        <dbReference type="Proteomes" id="UP000550729"/>
    </source>
</evidence>
<dbReference type="PANTHER" id="PTHR43003:SF6">
    <property type="entry name" value="DNA GLYCOSYLASE"/>
    <property type="match status" value="1"/>
</dbReference>
<evidence type="ECO:0000256" key="1">
    <source>
        <dbReference type="ARBA" id="ARBA00022763"/>
    </source>
</evidence>
<dbReference type="InterPro" id="IPR051912">
    <property type="entry name" value="Alkylbase_DNA_Glycosylase/TA"/>
</dbReference>
<name>A0A848KWA8_9ACTN</name>
<dbReference type="InterPro" id="IPR011257">
    <property type="entry name" value="DNA_glycosylase"/>
</dbReference>
<dbReference type="GO" id="GO:0006285">
    <property type="term" value="P:base-excision repair, AP site formation"/>
    <property type="evidence" value="ECO:0007669"/>
    <property type="project" value="TreeGrafter"/>
</dbReference>
<dbReference type="AlphaFoldDB" id="A0A848KWA8"/>
<dbReference type="GO" id="GO:0032993">
    <property type="term" value="C:protein-DNA complex"/>
    <property type="evidence" value="ECO:0007669"/>
    <property type="project" value="TreeGrafter"/>
</dbReference>
<dbReference type="PANTHER" id="PTHR43003">
    <property type="entry name" value="DNA-3-METHYLADENINE GLYCOSYLASE"/>
    <property type="match status" value="1"/>
</dbReference>
<dbReference type="Gene3D" id="1.10.340.30">
    <property type="entry name" value="Hypothetical protein, domain 2"/>
    <property type="match status" value="1"/>
</dbReference>
<dbReference type="GO" id="GO:0005737">
    <property type="term" value="C:cytoplasm"/>
    <property type="evidence" value="ECO:0007669"/>
    <property type="project" value="TreeGrafter"/>
</dbReference>